<dbReference type="EMBL" id="RJKE01000001">
    <property type="protein sequence ID" value="ROO82688.1"/>
    <property type="molecule type" value="Genomic_DNA"/>
</dbReference>
<protein>
    <submittedName>
        <fullName evidence="4">AMP-binding enzyme</fullName>
    </submittedName>
</protein>
<dbReference type="SUPFAM" id="SSF56801">
    <property type="entry name" value="Acetyl-CoA synthetase-like"/>
    <property type="match status" value="1"/>
</dbReference>
<dbReference type="GO" id="GO:0044550">
    <property type="term" value="P:secondary metabolite biosynthetic process"/>
    <property type="evidence" value="ECO:0007669"/>
    <property type="project" value="TreeGrafter"/>
</dbReference>
<keyword evidence="5" id="KW-1185">Reference proteome</keyword>
<evidence type="ECO:0000256" key="2">
    <source>
        <dbReference type="SAM" id="MobiDB-lite"/>
    </source>
</evidence>
<comment type="caution">
    <text evidence="4">The sequence shown here is derived from an EMBL/GenBank/DDBJ whole genome shotgun (WGS) entry which is preliminary data.</text>
</comment>
<dbReference type="Pfam" id="PF00501">
    <property type="entry name" value="AMP-binding"/>
    <property type="match status" value="2"/>
</dbReference>
<evidence type="ECO:0000259" key="3">
    <source>
        <dbReference type="Pfam" id="PF00501"/>
    </source>
</evidence>
<dbReference type="GO" id="GO:0043041">
    <property type="term" value="P:amino acid activation for nonribosomal peptide biosynthetic process"/>
    <property type="evidence" value="ECO:0007669"/>
    <property type="project" value="TreeGrafter"/>
</dbReference>
<dbReference type="GO" id="GO:0031177">
    <property type="term" value="F:phosphopantetheine binding"/>
    <property type="evidence" value="ECO:0007669"/>
    <property type="project" value="TreeGrafter"/>
</dbReference>
<dbReference type="PANTHER" id="PTHR45527:SF10">
    <property type="entry name" value="PYOCHELIN SYNTHASE PCHF"/>
    <property type="match status" value="1"/>
</dbReference>
<feature type="domain" description="AMP-dependent synthetase/ligase" evidence="3">
    <location>
        <begin position="168"/>
        <end position="378"/>
    </location>
</feature>
<dbReference type="Gene3D" id="3.40.50.12780">
    <property type="entry name" value="N-terminal domain of ligase-like"/>
    <property type="match status" value="1"/>
</dbReference>
<evidence type="ECO:0000313" key="4">
    <source>
        <dbReference type="EMBL" id="ROO82688.1"/>
    </source>
</evidence>
<sequence length="429" mass="44350">MLSDSPLRETLDGPPRAARPAACDGGAASAAELRVRRALNALAPFPERTLHEVFFRRARRVPYAAAVRWGDSGVLTYGELAVRALSTAAALAERGVRPGDRVSVELPKGPDQAVAVLGVLALGAAYVPIGAHTPGPRRRAQRAALGAAFAIRPGSPVLAGRDTPLRPGAVPPAGAAYVVFTAGRGGAPKAVEVAHRAAAHTIDALVERCAMDDTDVTFCAAPLESDLSVFDMFAAWTVGGSVVLPEESASAARHAELAERWSVTVLNGVPSVLEGLLAQDRPLHLLRTALLGRASAPPRLLASAAARLPHCRLLRLGGATETALYATVSAYPGRPDAVPYGVPLRGVACRVVDALGRDVPDGVAGELWIGGACLAEGYAGDAARTAAAFPPHDGARWHRTGDLARYLPGGALEYLGRTAGAPAAARRTA</sequence>
<evidence type="ECO:0000313" key="5">
    <source>
        <dbReference type="Proteomes" id="UP000272400"/>
    </source>
</evidence>
<keyword evidence="1" id="KW-0436">Ligase</keyword>
<dbReference type="RefSeq" id="WP_123661678.1">
    <property type="nucleotide sequence ID" value="NZ_RJKE01000001.1"/>
</dbReference>
<organism evidence="4 5">
    <name type="scientific">Actinocorallia herbida</name>
    <dbReference type="NCBI Taxonomy" id="58109"/>
    <lineage>
        <taxon>Bacteria</taxon>
        <taxon>Bacillati</taxon>
        <taxon>Actinomycetota</taxon>
        <taxon>Actinomycetes</taxon>
        <taxon>Streptosporangiales</taxon>
        <taxon>Thermomonosporaceae</taxon>
        <taxon>Actinocorallia</taxon>
    </lineage>
</organism>
<dbReference type="GO" id="GO:0016874">
    <property type="term" value="F:ligase activity"/>
    <property type="evidence" value="ECO:0007669"/>
    <property type="project" value="UniProtKB-KW"/>
</dbReference>
<accession>A0A3N1CPN9</accession>
<dbReference type="InterPro" id="IPR042099">
    <property type="entry name" value="ANL_N_sf"/>
</dbReference>
<evidence type="ECO:0000256" key="1">
    <source>
        <dbReference type="ARBA" id="ARBA00022598"/>
    </source>
</evidence>
<dbReference type="PANTHER" id="PTHR45527">
    <property type="entry name" value="NONRIBOSOMAL PEPTIDE SYNTHETASE"/>
    <property type="match status" value="1"/>
</dbReference>
<dbReference type="AlphaFoldDB" id="A0A3N1CPN9"/>
<name>A0A3N1CPN9_9ACTN</name>
<feature type="domain" description="AMP-dependent synthetase/ligase" evidence="3">
    <location>
        <begin position="54"/>
        <end position="151"/>
    </location>
</feature>
<dbReference type="InterPro" id="IPR000873">
    <property type="entry name" value="AMP-dep_synth/lig_dom"/>
</dbReference>
<proteinExistence type="predicted"/>
<dbReference type="Proteomes" id="UP000272400">
    <property type="component" value="Unassembled WGS sequence"/>
</dbReference>
<gene>
    <name evidence="4" type="ORF">EDD29_0170</name>
</gene>
<feature type="compositionally biased region" description="Basic and acidic residues" evidence="2">
    <location>
        <begin position="1"/>
        <end position="11"/>
    </location>
</feature>
<reference evidence="4 5" key="1">
    <citation type="submission" date="2018-11" db="EMBL/GenBank/DDBJ databases">
        <title>Sequencing the genomes of 1000 actinobacteria strains.</title>
        <authorList>
            <person name="Klenk H.-P."/>
        </authorList>
    </citation>
    <scope>NUCLEOTIDE SEQUENCE [LARGE SCALE GENOMIC DNA]</scope>
    <source>
        <strain evidence="4 5">DSM 44254</strain>
    </source>
</reference>
<feature type="compositionally biased region" description="Low complexity" evidence="2">
    <location>
        <begin position="12"/>
        <end position="22"/>
    </location>
</feature>
<dbReference type="GO" id="GO:0005737">
    <property type="term" value="C:cytoplasm"/>
    <property type="evidence" value="ECO:0007669"/>
    <property type="project" value="TreeGrafter"/>
</dbReference>
<feature type="region of interest" description="Disordered" evidence="2">
    <location>
        <begin position="1"/>
        <end position="22"/>
    </location>
</feature>
<dbReference type="OrthoDB" id="2472181at2"/>